<evidence type="ECO:0000313" key="2">
    <source>
        <dbReference type="Proteomes" id="UP000307720"/>
    </source>
</evidence>
<accession>A0AC61QYC1</accession>
<gene>
    <name evidence="1" type="ORF">E5357_09630</name>
</gene>
<reference evidence="1" key="1">
    <citation type="submission" date="2019-04" db="EMBL/GenBank/DDBJ databases">
        <title>Microbes associate with the intestines of laboratory mice.</title>
        <authorList>
            <person name="Navarre W."/>
            <person name="Wong E."/>
            <person name="Huang K."/>
            <person name="Tropini C."/>
            <person name="Ng K."/>
            <person name="Yu B."/>
        </authorList>
    </citation>
    <scope>NUCLEOTIDE SEQUENCE</scope>
    <source>
        <strain evidence="1">NM72_1-8</strain>
    </source>
</reference>
<sequence length="68" mass="7474">MKKMRALYAAVLGFSLLLGNIGYAATLSFADTSVTAGKTYYYRMRAYRTVNGKKVLSNLTSIVSKKAK</sequence>
<dbReference type="EMBL" id="SRZB01000020">
    <property type="protein sequence ID" value="TGX98215.1"/>
    <property type="molecule type" value="Genomic_DNA"/>
</dbReference>
<organism evidence="1 2">
    <name type="scientific">Hominisplanchenecus murintestinalis</name>
    <dbReference type="NCBI Taxonomy" id="2941517"/>
    <lineage>
        <taxon>Bacteria</taxon>
        <taxon>Bacillati</taxon>
        <taxon>Bacillota</taxon>
        <taxon>Clostridia</taxon>
        <taxon>Lachnospirales</taxon>
        <taxon>Lachnospiraceae</taxon>
        <taxon>Hominisplanchenecus</taxon>
    </lineage>
</organism>
<proteinExistence type="predicted"/>
<comment type="caution">
    <text evidence="1">The sequence shown here is derived from an EMBL/GenBank/DDBJ whole genome shotgun (WGS) entry which is preliminary data.</text>
</comment>
<name>A0AC61QYC1_9FIRM</name>
<dbReference type="Proteomes" id="UP000307720">
    <property type="component" value="Unassembled WGS sequence"/>
</dbReference>
<protein>
    <submittedName>
        <fullName evidence="1">Uncharacterized protein</fullName>
    </submittedName>
</protein>
<keyword evidence="2" id="KW-1185">Reference proteome</keyword>
<evidence type="ECO:0000313" key="1">
    <source>
        <dbReference type="EMBL" id="TGX98215.1"/>
    </source>
</evidence>